<dbReference type="SMART" id="SM00736">
    <property type="entry name" value="CADG"/>
    <property type="match status" value="3"/>
</dbReference>
<dbReference type="InterPro" id="IPR013783">
    <property type="entry name" value="Ig-like_fold"/>
</dbReference>
<organism evidence="6 7">
    <name type="scientific">Piscinibacter terrae</name>
    <dbReference type="NCBI Taxonomy" id="2496871"/>
    <lineage>
        <taxon>Bacteria</taxon>
        <taxon>Pseudomonadati</taxon>
        <taxon>Pseudomonadota</taxon>
        <taxon>Betaproteobacteria</taxon>
        <taxon>Burkholderiales</taxon>
        <taxon>Sphaerotilaceae</taxon>
        <taxon>Piscinibacter</taxon>
    </lineage>
</organism>
<dbReference type="SUPFAM" id="SSF49313">
    <property type="entry name" value="Cadherin-like"/>
    <property type="match status" value="3"/>
</dbReference>
<dbReference type="InterPro" id="IPR015919">
    <property type="entry name" value="Cadherin-like_sf"/>
</dbReference>
<dbReference type="InterPro" id="IPR018511">
    <property type="entry name" value="Hemolysin-typ_Ca-bd_CS"/>
</dbReference>
<protein>
    <recommendedName>
        <fullName evidence="5">Dystroglycan-type cadherin-like domain-containing protein</fullName>
    </recommendedName>
</protein>
<dbReference type="PROSITE" id="PS00330">
    <property type="entry name" value="HEMOLYSIN_CALCIUM"/>
    <property type="match status" value="19"/>
</dbReference>
<dbReference type="GO" id="GO:0005576">
    <property type="term" value="C:extracellular region"/>
    <property type="evidence" value="ECO:0007669"/>
    <property type="project" value="UniProtKB-SubCell"/>
</dbReference>
<evidence type="ECO:0000313" key="7">
    <source>
        <dbReference type="Proteomes" id="UP000267464"/>
    </source>
</evidence>
<dbReference type="SUPFAM" id="SSF51120">
    <property type="entry name" value="beta-Roll"/>
    <property type="match status" value="14"/>
</dbReference>
<feature type="region of interest" description="Disordered" evidence="4">
    <location>
        <begin position="3209"/>
        <end position="3229"/>
    </location>
</feature>
<dbReference type="PRINTS" id="PR00313">
    <property type="entry name" value="CABNDNGRPT"/>
</dbReference>
<keyword evidence="2" id="KW-0964">Secreted</keyword>
<keyword evidence="7" id="KW-1185">Reference proteome</keyword>
<dbReference type="GO" id="GO:0016020">
    <property type="term" value="C:membrane"/>
    <property type="evidence" value="ECO:0007669"/>
    <property type="project" value="InterPro"/>
</dbReference>
<comment type="subcellular location">
    <subcellularLocation>
        <location evidence="1">Secreted</location>
    </subcellularLocation>
</comment>
<keyword evidence="3" id="KW-0106">Calcium</keyword>
<dbReference type="Gene3D" id="2.60.40.10">
    <property type="entry name" value="Immunoglobulins"/>
    <property type="match status" value="3"/>
</dbReference>
<dbReference type="PANTHER" id="PTHR38340">
    <property type="entry name" value="S-LAYER PROTEIN"/>
    <property type="match status" value="1"/>
</dbReference>
<evidence type="ECO:0000313" key="6">
    <source>
        <dbReference type="EMBL" id="RQP23374.1"/>
    </source>
</evidence>
<dbReference type="Proteomes" id="UP000267464">
    <property type="component" value="Unassembled WGS sequence"/>
</dbReference>
<reference evidence="6 7" key="2">
    <citation type="submission" date="2018-12" db="EMBL/GenBank/DDBJ databases">
        <title>Rhizobacter gummiphilus sp. nov., a rubber-degrading bacterium isolated from the soil of a botanical garden in Japan.</title>
        <authorList>
            <person name="Shunsuke S.S."/>
        </authorList>
    </citation>
    <scope>NUCLEOTIDE SEQUENCE [LARGE SCALE GENOMIC DNA]</scope>
    <source>
        <strain evidence="6 7">S-16</strain>
    </source>
</reference>
<dbReference type="PANTHER" id="PTHR38340:SF1">
    <property type="entry name" value="S-LAYER PROTEIN"/>
    <property type="match status" value="1"/>
</dbReference>
<dbReference type="Pfam" id="PF05345">
    <property type="entry name" value="He_PIG"/>
    <property type="match status" value="3"/>
</dbReference>
<feature type="domain" description="Dystroglycan-type cadherin-like" evidence="5">
    <location>
        <begin position="2981"/>
        <end position="3081"/>
    </location>
</feature>
<evidence type="ECO:0000256" key="4">
    <source>
        <dbReference type="SAM" id="MobiDB-lite"/>
    </source>
</evidence>
<dbReference type="InterPro" id="IPR001343">
    <property type="entry name" value="Hemolysn_Ca-bd"/>
</dbReference>
<gene>
    <name evidence="6" type="ORF">DZC73_19980</name>
</gene>
<sequence length="3833" mass="392838">MATRRKQCPDLPEFQRYGRHHQPLFRRSSSETKEGGLAMDNNQSATLLEYANLQIAAESMFGVKHKALVPGEVVNGSAISENDAKDMLLQGNDHTSRFTESQFDQFWGNWRLVEHKANTDTGFSGSLYKYVGEPDPNLNLTPGQLVLSIRSTEFIEDSVRDNQATNTLELSSKGWAFGQIADMQKWYGELKERYPTEFSASQNKVDVTGYSLGGSLATSFNLLYPSEIRRTYTFNGAGVGVILTGTGVTDSFSAFDTTVAATGPALTALMANFKEWKDNGSASLFTDSEVAAKYAALRLKYGPGSVVTKDMATQDATEIKNMRPGVPGPVPGTFIYFPTTRNNELGVLQEALENIASIAAVSETVNLLAAGDSKPGETPAHPADIRGVNNIAGLRLDYQVAMLRVSKQTKAVDKVTGAITAVIGRIHAQQLIENFFDVYGAPKPSAVSNSQVHYGHETGIYIEDQPLSRGTYVGSVEVESWAAKDVRLLVDHYNDNDFGDTHSLPLIVDSLNIQKALTKLDPTINQDTLDLILSEASSAKQQVTLVSTEDDPKSQGRAEGDTLENVLNALNRMVVGPSAAVTPANMRGGTWADPAARGVFHKNLQDLLANPTFLALKGNVLVTASAKTLDASRTDFASFLALLELSPFVIRAKEGVDPNFVETKLKAGWATVWANWSADRALVASGKAAETYTDQYLADRQAMLRWINIRNAANTNDGRANIDFGQPFSTTYSNNADASATEKLKEFNVDNTLLLFGDRRKISFGSSDVDTLTGASLGDHLYGGGGNDVIDGKDGNDYLEGNAGNDVILGGKGRDTLLGGAGNDVLDGGVGDDTLSGGAGDDSYSIGEKSGLDTILTSDAGDSLQIGTRTLTGGGELQFGAVSGQYLWLDKSVPADLVSYQFNASTGELTVTASGSTVVIKDFQDGDLGLHIPVPAPAPAPPPGGTPTIDVAGLKGTVAGSGDITTPEYFINANQLGSSSGAPGFPARVVGELFARGGNDTIQGGLSNPSNPIIISAGSGNDHVFAGSLRSLDVALADTTPANGQSNLMVDGGSGNDEIQGSAGDDAIFGGDGNDTLVGGAGRDVIFSDGDSGRTIKRDEDIRFVAGTNDPVYYNTLYFNAPVKLGTIYTGTQSSESSNYYFQYLIDALGSTDFTGLASLRNVLVDGDPRFAAFPGGRFYGEGTPDMSEEPDLAVMFNSNRHSGSDVIYAGSGDDMVNAGGGDDYVDAGDGNDAVAGYQGDDQIEGGSGNDRLWGDYSSQAVLPADQDLGVTTRTWQLDPSQAGQEHGNDYIDGGTGDDWIAGDGGDDVLFGGDGKDSIYGDDPSSPDGKFIVDAFGGNDYIEAGAGDDLVQGGAKDDDISGDDGNDALFGDNHFADIKPAAANVTAAGNDTIDGGAGNDSIWGEGGADELYGGTGDDQIMGDALVDQVAAALHGADYIDGEEGNDILLGCGGNDTIFGGAGNDWLAGEDQASSDDVTTLTGDDYLSGDAGNDSLLGGVGADTLLGGDGSDYLNGGTGNDILDGGAGNDSLLGGDGNDTLTGGAGIDVMQGGKGDDTYVLTIADITTDGVNGESISDDEGKNTIKLVDASSSQVTAQSTGSGSDVALVVDATHVVIVKGGIEGSTESVEFTDKTVTMDRLIGETYDQSVNRTVTVTNGRLYGGKVNDELSVGRDVSGATLSGGKGTDILTSNAISGVTVLYSKGDGTDRFRTDWELGTSRSGSNVLQLGAEVSLSDLRVARTSGGQYVLNVGTDAADGINFAASDEQIAEESRPFDQLVFADGTNAGWQQLIDQGVLIDAATTSYLGVIGTWSNDIIRGNAAAHILDGGYGDDRFEAGTGNETMVGGEGNDTYVLKAGTGQDVIDNHSAVAGETDRILLGAGLDFSKARLTKWASDLHIDFTGSTDTVTVQGFFVNSGNETVEFEGGPIFDRNSTGFGSIQALATEGNDNLVLTADGDTFDALGGNDSISGDAGNDLLRGGDGNDTLGGDADNDTLFGGAGSDTVRGSWGADVLYGDDGSDLLDGGSDDDQLFGGTGNDWLDAGSGNDTLQGDAGDDTLLGGNGNDLLIASAGSDELRGGAGSDTYLFNPGAGTTVITDDYGTNFGIDTLRFGSGIAPGDIVATRVDNNMVIGFRNQPGQVILSNYFSGFAAAKIGSVVFDGGATWTASELEAHMLTLTELADSVVGSFGDDSLNALGGNDTVDGGAGNDYIDGGTGDDLVMGGAGNDTLRSIGGNDTMVGGTGDDSLAMRDSSVAEFSLGDGRDTVDAPSTATLKFGAGINFSSFSISALSTSDNRGGIRVSYSPTDSVVIQGAPVNSWWTSVRSSRYDADYNEAAMLLPVWTSLPTLQLANGERHAVSELLGPSGIPPVVGTDGDDVLAGTASRNSGASGGVSANRDMFFGGKGNDTIYGGDGWDIYYFNVGDGHDVTFNSVHNLVDSNGMGGASVGPDRVVFGSGITPDSVYRLVTLAAPNSLTYVYDAGGDSFSASGAPNHFVFSDGTDHAAGDNWYSAIPVVGERRLASDGSMDVAGGTYALEAGITNANIYGTGSLLGNALNNRLSGQSSQYGVTLDGGMGADTMMGGVGGDTFVVDNAGDVIIDSSGYTDTVVSTISYSLQSGLENLVLSGSAAISGTGNSVGNVIDGSQNTASNQLAGGLGDDTYLVDASDVVVELAGEGTDTVQAAVSVTLSSNVENLVLLGTANINGQGSSDANILTGNSGANQLDGAAGDDGLLGGGGDDKLNGGDGADFLSGEDGNDTLWGGAGNDVLAGGFGNNTYRFGRGDGADMVRANYDATSGKTNTLEFLSGVAPTDIVRTKVNGTDLQVSIAGTSDSITIEGVYTDSSPSNPANPVQQFKFADGTVWDLATYSNLSNNHAPTVFTPIPDKATAEDALFSYAFPSTTFKDVDTGDTLAYTAKLSNGAVLPAWLTFNASTRTFSGTPTNSNVGTISVRVTAKDSGNLTVTDDFNITVTNTNDAPTLVTAVPTQSATQGQSFSYVVPATTFNDVDVGDTLTYSLKRSDGTALPAWLAFNSATRALTGTPANADVGGLSLKVTATDVAGASASSTFTMNVANVNDAPVLANAIPDQAANAGAAFSYTVAATAFTDPDTGDTLTYSATLADGTALPAWLAFNPSTRTFSGTPSTTGTISVKVIAKDSGNLSASDTFDIAVTIQNQTLTGTTGVDNLVGGAGNDTLSGLAGNDTLTGNAGNDRLDGGAGNDTMKGGTGDDVYVVDSTSDVVTENASEGIDTVESTVTLTLAANVENLTLTGTGAISGTGNTLDNVLTGNSGANTLKGLAGNDTYVVSTGDTVTENASEGTDTVKADITWTLGANLENLILTGSSAINGTGNTANNMLTGNAGNNTLDGSTGADTMAGGAGNDVYVVDNTADLVTENANEGTDLVQSSVTWTLGNNVENLTLTGSGAINGTGNALDNVLTGNSGANVLKGLAGNDTYVVGTGDTVTENANEGIDTVQSSIAWTLGANTENLTLTGSTAINGTGNTLDNVLVGNSAANVLKGLAGNDTYVVGTGDTVTENANEGIDTVQSSITWTLGTNLENLTLTGTSAINGTGNAVDNVLVGNSAANTLTGAAGNDTLDGGAGNDSLIGGTGNDTYVVDVTGDVLTENANEGTDLVKSAVTWTLGTNFEDLTLTGTGAINGTGTASNNVLTGNAAANTLTGNAGNDTLDGGSGVDSLVGGTGADIYRFGVGYGVDTIVENDSTAGVKDAVQFLGTIKQADVTFSHVSNNLEVLLNGTGDKLIVKDFYLASANHVEEFRFTDGTVVLDSAVQGLAAAMAQFNAGTATALVSPDLTRRAHDRPETHLVASAWK</sequence>
<dbReference type="InterPro" id="IPR006644">
    <property type="entry name" value="Cadg"/>
</dbReference>
<dbReference type="InterPro" id="IPR011049">
    <property type="entry name" value="Serralysin-like_metalloprot_C"/>
</dbReference>
<proteinExistence type="predicted"/>
<dbReference type="InterPro" id="IPR050557">
    <property type="entry name" value="RTX_toxin/Mannuronan_C5-epim"/>
</dbReference>
<name>A0A3N7HMN0_9BURK</name>
<dbReference type="Gene3D" id="2.150.10.10">
    <property type="entry name" value="Serralysin-like metalloprotease, C-terminal"/>
    <property type="match status" value="16"/>
</dbReference>
<comment type="caution">
    <text evidence="6">The sequence shown here is derived from an EMBL/GenBank/DDBJ whole genome shotgun (WGS) entry which is preliminary data.</text>
</comment>
<reference evidence="6 7" key="1">
    <citation type="submission" date="2018-08" db="EMBL/GenBank/DDBJ databases">
        <authorList>
            <person name="Khan S.A."/>
            <person name="Jeon C.O."/>
            <person name="Chun B.H."/>
            <person name="Jeong S.E."/>
        </authorList>
    </citation>
    <scope>NUCLEOTIDE SEQUENCE [LARGE SCALE GENOMIC DNA]</scope>
    <source>
        <strain evidence="6 7">S-16</strain>
    </source>
</reference>
<dbReference type="GO" id="GO:0005509">
    <property type="term" value="F:calcium ion binding"/>
    <property type="evidence" value="ECO:0007669"/>
    <property type="project" value="InterPro"/>
</dbReference>
<dbReference type="SUPFAM" id="SSF53474">
    <property type="entry name" value="alpha/beta-Hydrolases"/>
    <property type="match status" value="1"/>
</dbReference>
<dbReference type="Pfam" id="PF06594">
    <property type="entry name" value="HCBP_related"/>
    <property type="match status" value="2"/>
</dbReference>
<dbReference type="InterPro" id="IPR029058">
    <property type="entry name" value="AB_hydrolase_fold"/>
</dbReference>
<dbReference type="EMBL" id="QUSW01000005">
    <property type="protein sequence ID" value="RQP23374.1"/>
    <property type="molecule type" value="Genomic_DNA"/>
</dbReference>
<evidence type="ECO:0000256" key="2">
    <source>
        <dbReference type="ARBA" id="ARBA00022525"/>
    </source>
</evidence>
<evidence type="ECO:0000259" key="5">
    <source>
        <dbReference type="SMART" id="SM00736"/>
    </source>
</evidence>
<evidence type="ECO:0000256" key="3">
    <source>
        <dbReference type="ARBA" id="ARBA00022837"/>
    </source>
</evidence>
<evidence type="ECO:0000256" key="1">
    <source>
        <dbReference type="ARBA" id="ARBA00004613"/>
    </source>
</evidence>
<dbReference type="InterPro" id="IPR010566">
    <property type="entry name" value="Haemolys_ca-bd"/>
</dbReference>
<accession>A0A3N7HMN0</accession>
<feature type="domain" description="Dystroglycan-type cadherin-like" evidence="5">
    <location>
        <begin position="3082"/>
        <end position="3180"/>
    </location>
</feature>
<feature type="domain" description="Dystroglycan-type cadherin-like" evidence="5">
    <location>
        <begin position="2880"/>
        <end position="2980"/>
    </location>
</feature>
<dbReference type="Pfam" id="PF00353">
    <property type="entry name" value="HemolysinCabind"/>
    <property type="match status" value="27"/>
</dbReference>